<evidence type="ECO:0000313" key="1">
    <source>
        <dbReference type="EMBL" id="KAF0691254.1"/>
    </source>
</evidence>
<dbReference type="EMBL" id="VJMH01006170">
    <property type="protein sequence ID" value="KAF0691254.1"/>
    <property type="molecule type" value="Genomic_DNA"/>
</dbReference>
<sequence>MGMDTHGFLNAAPTTLPRLRTQFDNLKPGTPIKEVTKDDILFEKLKSDAEKAAEEAKKKAAAAPP</sequence>
<accession>A0A6A4Y6Z8</accession>
<reference evidence="1" key="1">
    <citation type="submission" date="2019-06" db="EMBL/GenBank/DDBJ databases">
        <title>Genomics analysis of Aphanomyces spp. identifies a new class of oomycete effector associated with host adaptation.</title>
        <authorList>
            <person name="Gaulin E."/>
        </authorList>
    </citation>
    <scope>NUCLEOTIDE SEQUENCE</scope>
    <source>
        <strain evidence="1">CBS 578.67</strain>
    </source>
</reference>
<comment type="caution">
    <text evidence="1">The sequence shown here is derived from an EMBL/GenBank/DDBJ whole genome shotgun (WGS) entry which is preliminary data.</text>
</comment>
<gene>
    <name evidence="1" type="ORF">As57867_017416</name>
</gene>
<organism evidence="1">
    <name type="scientific">Aphanomyces stellatus</name>
    <dbReference type="NCBI Taxonomy" id="120398"/>
    <lineage>
        <taxon>Eukaryota</taxon>
        <taxon>Sar</taxon>
        <taxon>Stramenopiles</taxon>
        <taxon>Oomycota</taxon>
        <taxon>Saprolegniomycetes</taxon>
        <taxon>Saprolegniales</taxon>
        <taxon>Verrucalvaceae</taxon>
        <taxon>Aphanomyces</taxon>
    </lineage>
</organism>
<dbReference type="AlphaFoldDB" id="A0A6A4Y6Z8"/>
<feature type="non-terminal residue" evidence="1">
    <location>
        <position position="65"/>
    </location>
</feature>
<proteinExistence type="predicted"/>
<name>A0A6A4Y6Z8_9STRA</name>
<protein>
    <submittedName>
        <fullName evidence="1">Uncharacterized protein</fullName>
    </submittedName>
</protein>